<keyword evidence="2" id="KW-1185">Reference proteome</keyword>
<evidence type="ECO:0000313" key="2">
    <source>
        <dbReference type="Proteomes" id="UP000472274"/>
    </source>
</evidence>
<proteinExistence type="predicted"/>
<reference evidence="1" key="2">
    <citation type="submission" date="2025-09" db="UniProtKB">
        <authorList>
            <consortium name="Ensembl"/>
        </authorList>
    </citation>
    <scope>IDENTIFICATION</scope>
</reference>
<dbReference type="GeneTree" id="ENSGT01110000270649"/>
<dbReference type="AlphaFoldDB" id="A0A674J0E6"/>
<name>A0A674J0E6_9SAUR</name>
<evidence type="ECO:0000313" key="1">
    <source>
        <dbReference type="Ensembl" id="ENSTMTP00000013427.1"/>
    </source>
</evidence>
<dbReference type="InterPro" id="IPR036045">
    <property type="entry name" value="Sec1-like_sf"/>
</dbReference>
<dbReference type="SUPFAM" id="SSF56815">
    <property type="entry name" value="Sec1/munc18-like (SM) proteins"/>
    <property type="match status" value="1"/>
</dbReference>
<organism evidence="1 2">
    <name type="scientific">Terrapene triunguis</name>
    <name type="common">Three-toed box turtle</name>
    <dbReference type="NCBI Taxonomy" id="2587831"/>
    <lineage>
        <taxon>Eukaryota</taxon>
        <taxon>Metazoa</taxon>
        <taxon>Chordata</taxon>
        <taxon>Craniata</taxon>
        <taxon>Vertebrata</taxon>
        <taxon>Euteleostomi</taxon>
        <taxon>Archelosauria</taxon>
        <taxon>Testudinata</taxon>
        <taxon>Testudines</taxon>
        <taxon>Cryptodira</taxon>
        <taxon>Durocryptodira</taxon>
        <taxon>Testudinoidea</taxon>
        <taxon>Emydidae</taxon>
        <taxon>Terrapene</taxon>
    </lineage>
</organism>
<protein>
    <submittedName>
        <fullName evidence="1">Uncharacterized protein</fullName>
    </submittedName>
</protein>
<reference evidence="1" key="1">
    <citation type="submission" date="2025-08" db="UniProtKB">
        <authorList>
            <consortium name="Ensembl"/>
        </authorList>
    </citation>
    <scope>IDENTIFICATION</scope>
</reference>
<dbReference type="InterPro" id="IPR043154">
    <property type="entry name" value="Sec-1-like_dom1"/>
</dbReference>
<accession>A0A674J0E6</accession>
<dbReference type="Ensembl" id="ENSTMTT00000013891.1">
    <property type="protein sequence ID" value="ENSTMTP00000013427.1"/>
    <property type="gene ID" value="ENSTMTG00000009741.1"/>
</dbReference>
<dbReference type="Gene3D" id="3.40.50.2060">
    <property type="match status" value="1"/>
</dbReference>
<dbReference type="InParanoid" id="A0A674J0E6"/>
<dbReference type="Proteomes" id="UP000472274">
    <property type="component" value="Unplaced"/>
</dbReference>
<sequence length="38" mass="4231">MDHPSTRILSSCCKMSDIVDEGITLWNPSACCQRTSPF</sequence>